<accession>A0A7Y6EVZ6</accession>
<sequence length="630" mass="69891">MLTYTSDAGYPWKDELERFRTEVDQAKHVEPSGWNRARKIALIENIVRAYSGYQQENGAILDPFSDRERYYSTPAYAFAAAVLVKEGRADLLTSAAAALTHSISLVVRGEVPDNHADFFPILMLRAYVLLKPLLPEQATQWAAGLKQIEPEETYVFTMSKMNNPNRMINWNAIMISGEYLRYREQLASEGTEWMDHYLESYHLPRFTALGLYQDGPLDRPNSPLAYDIATRYHLGVMLDAGYDGRCASSLAESTRRGAFTSLLTLSPLGEIPPRGRSSQHQWNEAAAAYVFSSHASAAKQMGDPMMAGVFARAANLCFAAVDRWKMKDGRLHIVRNRYAPEIRHGYEIYTNHTCYTLWTAAALANAYLCDPGDEVAELPIPSEVGMRVLQMDGWFETITASVPGQQMVLHTALNDPYTVPGLVRIHQQGLPGLIGPAAAGHTESGFTEFSEGETLPISYCPAWRTPDGQWHSLAAGIPSGSEYNRDTGINPSDGGGAIVFNVEEDEGQETNRFTVDWIGPLVGLKSLRAYYTQQPGLLTVTYEFEGEIEAAGAVIPLMFSDGEEQAVITVSGDRVRSEFRGAYVESTVLNEGAEIRLQNYTVASRNGMLKEARMVLSDSQRITFTVRLGQ</sequence>
<protein>
    <submittedName>
        <fullName evidence="1">Glycosyl hydrolase</fullName>
    </submittedName>
</protein>
<dbReference type="GO" id="GO:0016787">
    <property type="term" value="F:hydrolase activity"/>
    <property type="evidence" value="ECO:0007669"/>
    <property type="project" value="UniProtKB-KW"/>
</dbReference>
<reference evidence="1 2" key="1">
    <citation type="submission" date="2020-05" db="EMBL/GenBank/DDBJ databases">
        <title>Genome Sequencing of Type Strains.</title>
        <authorList>
            <person name="Lemaire J.F."/>
            <person name="Inderbitzin P."/>
            <person name="Gregorio O.A."/>
            <person name="Collins S.B."/>
            <person name="Wespe N."/>
            <person name="Knight-Connoni V."/>
        </authorList>
    </citation>
    <scope>NUCLEOTIDE SEQUENCE [LARGE SCALE GENOMIC DNA]</scope>
    <source>
        <strain evidence="1 2">LMG 21957</strain>
    </source>
</reference>
<proteinExistence type="predicted"/>
<keyword evidence="2" id="KW-1185">Reference proteome</keyword>
<dbReference type="EMBL" id="JABMCB010000178">
    <property type="protein sequence ID" value="NUU76193.1"/>
    <property type="molecule type" value="Genomic_DNA"/>
</dbReference>
<evidence type="ECO:0000313" key="2">
    <source>
        <dbReference type="Proteomes" id="UP000526125"/>
    </source>
</evidence>
<dbReference type="RefSeq" id="WP_175395913.1">
    <property type="nucleotide sequence ID" value="NZ_JABMCB010000178.1"/>
</dbReference>
<name>A0A7Y6EVZ6_9BACL</name>
<keyword evidence="1" id="KW-0378">Hydrolase</keyword>
<comment type="caution">
    <text evidence="1">The sequence shown here is derived from an EMBL/GenBank/DDBJ whole genome shotgun (WGS) entry which is preliminary data.</text>
</comment>
<organism evidence="1 2">
    <name type="scientific">Paenibacillus xylanilyticus</name>
    <dbReference type="NCBI Taxonomy" id="248903"/>
    <lineage>
        <taxon>Bacteria</taxon>
        <taxon>Bacillati</taxon>
        <taxon>Bacillota</taxon>
        <taxon>Bacilli</taxon>
        <taxon>Bacillales</taxon>
        <taxon>Paenibacillaceae</taxon>
        <taxon>Paenibacillus</taxon>
    </lineage>
</organism>
<dbReference type="Proteomes" id="UP000526125">
    <property type="component" value="Unassembled WGS sequence"/>
</dbReference>
<gene>
    <name evidence="1" type="ORF">HP552_13215</name>
</gene>
<evidence type="ECO:0000313" key="1">
    <source>
        <dbReference type="EMBL" id="NUU76193.1"/>
    </source>
</evidence>
<dbReference type="AlphaFoldDB" id="A0A7Y6EVZ6"/>